<dbReference type="Pfam" id="PF13416">
    <property type="entry name" value="SBP_bac_8"/>
    <property type="match status" value="1"/>
</dbReference>
<dbReference type="GO" id="GO:1901982">
    <property type="term" value="F:maltose binding"/>
    <property type="evidence" value="ECO:0007669"/>
    <property type="project" value="TreeGrafter"/>
</dbReference>
<dbReference type="PANTHER" id="PTHR30061:SF50">
    <property type="entry name" value="MALTOSE_MALTODEXTRIN-BINDING PERIPLASMIC PROTEIN"/>
    <property type="match status" value="1"/>
</dbReference>
<evidence type="ECO:0000313" key="4">
    <source>
        <dbReference type="EMBL" id="OLF95796.1"/>
    </source>
</evidence>
<dbReference type="GO" id="GO:0042956">
    <property type="term" value="P:maltodextrin transmembrane transport"/>
    <property type="evidence" value="ECO:0007669"/>
    <property type="project" value="TreeGrafter"/>
</dbReference>
<reference evidence="4 5" key="1">
    <citation type="journal article" date="2016" name="Front. Microbiol.">
        <title>High-Level Heat Resistance of Spores of Bacillus amyloliquefaciens and Bacillus licheniformis Results from the Presence of a spoVA Operon in a Tn1546 Transposon.</title>
        <authorList>
            <person name="Berendsen E.M."/>
            <person name="Koning R.A."/>
            <person name="Boekhorst J."/>
            <person name="de Jong A."/>
            <person name="Kuipers O.P."/>
            <person name="Wells-Bennik M.H."/>
        </authorList>
    </citation>
    <scope>NUCLEOTIDE SEQUENCE [LARGE SCALE GENOMIC DNA]</scope>
    <source>
        <strain evidence="4 5">B4121</strain>
    </source>
</reference>
<comment type="similarity">
    <text evidence="1">Belongs to the bacterial solute-binding protein 1 family.</text>
</comment>
<dbReference type="InterPro" id="IPR006059">
    <property type="entry name" value="SBP"/>
</dbReference>
<comment type="caution">
    <text evidence="4">The sequence shown here is derived from an EMBL/GenBank/DDBJ whole genome shotgun (WGS) entry which is preliminary data.</text>
</comment>
<dbReference type="Proteomes" id="UP000185604">
    <property type="component" value="Unassembled WGS sequence"/>
</dbReference>
<dbReference type="SUPFAM" id="SSF53850">
    <property type="entry name" value="Periplasmic binding protein-like II"/>
    <property type="match status" value="1"/>
</dbReference>
<keyword evidence="3" id="KW-0732">Signal</keyword>
<dbReference type="AlphaFoldDB" id="A0A7Z0X0C5"/>
<evidence type="ECO:0000256" key="1">
    <source>
        <dbReference type="ARBA" id="ARBA00008520"/>
    </source>
</evidence>
<evidence type="ECO:0000256" key="3">
    <source>
        <dbReference type="ARBA" id="ARBA00022729"/>
    </source>
</evidence>
<dbReference type="InterPro" id="IPR006061">
    <property type="entry name" value="SBP_1_CS"/>
</dbReference>
<dbReference type="EMBL" id="LKPO01000008">
    <property type="protein sequence ID" value="OLF95796.1"/>
    <property type="molecule type" value="Genomic_DNA"/>
</dbReference>
<dbReference type="CDD" id="cd13585">
    <property type="entry name" value="PBP2_TMBP_like"/>
    <property type="match status" value="1"/>
</dbReference>
<protein>
    <submittedName>
        <fullName evidence="4">Multiple sugar ABC transporter substrate-binding protein</fullName>
    </submittedName>
</protein>
<name>A0A7Z0X0C5_9BACI</name>
<dbReference type="GO" id="GO:0055052">
    <property type="term" value="C:ATP-binding cassette (ABC) transporter complex, substrate-binding subunit-containing"/>
    <property type="evidence" value="ECO:0007669"/>
    <property type="project" value="TreeGrafter"/>
</dbReference>
<gene>
    <name evidence="4" type="ORF">B4121_1358</name>
</gene>
<proteinExistence type="inferred from homology"/>
<sequence>MIYEKWGEVTKMKRWLFGIFSLLLMFAMWGCSNSKSANSQDGKTLTMWVHVSDDSEEGKVYQKRVDAFNKKYASENVKAKIDFIPRSGNGGGYEDKVNAALTTNTLPDVITLDGPNTAAYAKSGVIAPLDEYIKDQDDLLPSIKQQGTYQGKLYAIGVSESSVGIYYNKKMLKDAGVDLKTLPTVENPWTWDEFLELCKKLKNKYDKPAIDMQLQSKDEMLTYALLPFVWSAGGDVLSKDGKKSEGVFNDKPTVAAMTFIQTMLKEGYTTRTPVKQAFETEKYPMKMSGVWTVTDMETNFPNVDYGVMPYPVSPKTKKLVSPSGSWQFAMTQTSENKEWSAKLVDWMTNKESNLELSRSIAALPVRYSSEKVMAKEFSDEMNVFLQQLKETGHARPVTPAYPQVTRAFQQAIDDISFFDQHQDIQSVLDTRAKEMQSAIDKAN</sequence>
<dbReference type="GO" id="GO:0055085">
    <property type="term" value="P:transmembrane transport"/>
    <property type="evidence" value="ECO:0007669"/>
    <property type="project" value="InterPro"/>
</dbReference>
<evidence type="ECO:0000256" key="2">
    <source>
        <dbReference type="ARBA" id="ARBA00022448"/>
    </source>
</evidence>
<dbReference type="Gene3D" id="3.40.190.10">
    <property type="entry name" value="Periplasmic binding protein-like II"/>
    <property type="match status" value="1"/>
</dbReference>
<evidence type="ECO:0000313" key="5">
    <source>
        <dbReference type="Proteomes" id="UP000185604"/>
    </source>
</evidence>
<keyword evidence="2" id="KW-0813">Transport</keyword>
<dbReference type="PANTHER" id="PTHR30061">
    <property type="entry name" value="MALTOSE-BINDING PERIPLASMIC PROTEIN"/>
    <property type="match status" value="1"/>
</dbReference>
<organism evidence="4 5">
    <name type="scientific">Bacillus paralicheniformis</name>
    <dbReference type="NCBI Taxonomy" id="1648923"/>
    <lineage>
        <taxon>Bacteria</taxon>
        <taxon>Bacillati</taxon>
        <taxon>Bacillota</taxon>
        <taxon>Bacilli</taxon>
        <taxon>Bacillales</taxon>
        <taxon>Bacillaceae</taxon>
        <taxon>Bacillus</taxon>
    </lineage>
</organism>
<dbReference type="GO" id="GO:0015768">
    <property type="term" value="P:maltose transport"/>
    <property type="evidence" value="ECO:0007669"/>
    <property type="project" value="TreeGrafter"/>
</dbReference>
<accession>A0A7Z0X0C5</accession>
<dbReference type="PROSITE" id="PS01037">
    <property type="entry name" value="SBP_BACTERIAL_1"/>
    <property type="match status" value="1"/>
</dbReference>